<dbReference type="PROSITE" id="PS52016">
    <property type="entry name" value="TONB_DEPENDENT_REC_3"/>
    <property type="match status" value="1"/>
</dbReference>
<feature type="domain" description="TonB-dependent receptor plug" evidence="12">
    <location>
        <begin position="56"/>
        <end position="164"/>
    </location>
</feature>
<feature type="chain" id="PRO_5024421476" evidence="10">
    <location>
        <begin position="26"/>
        <end position="924"/>
    </location>
</feature>
<dbReference type="CDD" id="cd01347">
    <property type="entry name" value="ligand_gated_channel"/>
    <property type="match status" value="1"/>
</dbReference>
<keyword evidence="13" id="KW-0675">Receptor</keyword>
<dbReference type="PANTHER" id="PTHR40980:SF3">
    <property type="entry name" value="TONB-DEPENDENT RECEPTOR-LIKE BETA-BARREL DOMAIN-CONTAINING PROTEIN"/>
    <property type="match status" value="1"/>
</dbReference>
<accession>A0A5R9IT64</accession>
<dbReference type="Gene3D" id="2.170.130.10">
    <property type="entry name" value="TonB-dependent receptor, plug domain"/>
    <property type="match status" value="1"/>
</dbReference>
<sequence length="924" mass="101516">MNQSTFKKSTLYAAMLVAMSGGAYAQQESSGEDAQNIEVIEVQGIRSALTKSAAIKRDSDGIVDAITAEDIGKLPDTNLAESLQRISGVSIDRANNEGNKVTVRGFGPDFNLVTLNGRQMPNSSALQSAGISRSFNFREIAAESVSGVNVYKTGRANVSSGGIGATIDIQSARPFDYDEFTAFASAKAIYDTSVESGDDITPEISGMISSTFLDGTLGLLLSASHSERDSHTDVVGTDGWVRNRSADNVDKSAIDTSKNPEQAIWTPWTARVEHFDTERERQNAQAVLQFQPFDGLVATVDYTMSRLKEVSQTNRMAFWFDSPMGSADVNGTLIDPRDPDDELNFWAWEYYEEKENDSIGVNIEWQATDSLSFGLDLHDSTSHSNPDGQTAETLANLKNPPGSVALIGADFDGEIPAIIVDDSSLPGGGYAKQNIVSDLYQKRGYEMENNIKQYHLSGSWENLGTDSALARINFGVVRTEYEVDTYLSEVFSFVDVPLDNLDLDFIELGDTADQFPGTENLFPLIPQYNVHQFIDIVAAEGKFVEPSIRTNGISEDTTALYVSVDVDTEFNEMPVKMNAGVRYESTDVTAYSIQNGILAMNYRHVQELRPVFDDVPSEQALSGDYTRILPNLDVSMTVTDELVTRFSYSRTLARAGISAMFPATVVNARPGGPFNASQGNPNLLPITSDNFDVSVEYYLDDGSYASVGYFKKYVENFIGAGTENRAINDVNGEPLRDPSVDPRPGCPDASEIPNSACLSQASDPVISWEVATPDNIQNRVVDGWEFNVQYMFADSGFGAVANYTLVDSDEAFDPYNFEQTIALTGLSDSGNLIGFYEGDNFQIRFAYNWRDEFLLSLGNEPTFTEAYGQLDMSASYDITEALTITFDGLNLTDETARRHGRFEEQLLSAEQYGPRYNLGISYKF</sequence>
<keyword evidence="2 8" id="KW-0813">Transport</keyword>
<keyword evidence="6 8" id="KW-0472">Membrane</keyword>
<dbReference type="GO" id="GO:0009279">
    <property type="term" value="C:cell outer membrane"/>
    <property type="evidence" value="ECO:0007669"/>
    <property type="project" value="UniProtKB-SubCell"/>
</dbReference>
<evidence type="ECO:0000259" key="12">
    <source>
        <dbReference type="Pfam" id="PF07715"/>
    </source>
</evidence>
<dbReference type="AlphaFoldDB" id="A0A5R9IT64"/>
<name>A0A5R9IT64_9GAMM</name>
<keyword evidence="3 8" id="KW-1134">Transmembrane beta strand</keyword>
<dbReference type="Proteomes" id="UP000307790">
    <property type="component" value="Unassembled WGS sequence"/>
</dbReference>
<dbReference type="Pfam" id="PF07715">
    <property type="entry name" value="Plug"/>
    <property type="match status" value="1"/>
</dbReference>
<keyword evidence="10" id="KW-0732">Signal</keyword>
<evidence type="ECO:0000256" key="9">
    <source>
        <dbReference type="RuleBase" id="RU003357"/>
    </source>
</evidence>
<dbReference type="EMBL" id="VCBC01000005">
    <property type="protein sequence ID" value="TLU66386.1"/>
    <property type="molecule type" value="Genomic_DNA"/>
</dbReference>
<dbReference type="OrthoDB" id="8727862at2"/>
<dbReference type="RefSeq" id="WP_138319261.1">
    <property type="nucleotide sequence ID" value="NZ_VCBC01000005.1"/>
</dbReference>
<evidence type="ECO:0000259" key="11">
    <source>
        <dbReference type="Pfam" id="PF00593"/>
    </source>
</evidence>
<feature type="signal peptide" evidence="10">
    <location>
        <begin position="1"/>
        <end position="25"/>
    </location>
</feature>
<evidence type="ECO:0000256" key="1">
    <source>
        <dbReference type="ARBA" id="ARBA00004571"/>
    </source>
</evidence>
<proteinExistence type="inferred from homology"/>
<evidence type="ECO:0000256" key="3">
    <source>
        <dbReference type="ARBA" id="ARBA00022452"/>
    </source>
</evidence>
<dbReference type="NCBIfam" id="TIGR01782">
    <property type="entry name" value="TonB-Xanth-Caul"/>
    <property type="match status" value="1"/>
</dbReference>
<dbReference type="Pfam" id="PF00593">
    <property type="entry name" value="TonB_dep_Rec_b-barrel"/>
    <property type="match status" value="1"/>
</dbReference>
<keyword evidence="7 8" id="KW-0998">Cell outer membrane</keyword>
<evidence type="ECO:0000256" key="7">
    <source>
        <dbReference type="ARBA" id="ARBA00023237"/>
    </source>
</evidence>
<comment type="similarity">
    <text evidence="8 9">Belongs to the TonB-dependent receptor family.</text>
</comment>
<organism evidence="13 14">
    <name type="scientific">Thalassotalea litorea</name>
    <dbReference type="NCBI Taxonomy" id="2020715"/>
    <lineage>
        <taxon>Bacteria</taxon>
        <taxon>Pseudomonadati</taxon>
        <taxon>Pseudomonadota</taxon>
        <taxon>Gammaproteobacteria</taxon>
        <taxon>Alteromonadales</taxon>
        <taxon>Colwelliaceae</taxon>
        <taxon>Thalassotalea</taxon>
    </lineage>
</organism>
<evidence type="ECO:0000256" key="6">
    <source>
        <dbReference type="ARBA" id="ARBA00023136"/>
    </source>
</evidence>
<dbReference type="InterPro" id="IPR037066">
    <property type="entry name" value="Plug_dom_sf"/>
</dbReference>
<dbReference type="InterPro" id="IPR039426">
    <property type="entry name" value="TonB-dep_rcpt-like"/>
</dbReference>
<evidence type="ECO:0000313" key="14">
    <source>
        <dbReference type="Proteomes" id="UP000307790"/>
    </source>
</evidence>
<dbReference type="PANTHER" id="PTHR40980">
    <property type="entry name" value="PLUG DOMAIN-CONTAINING PROTEIN"/>
    <property type="match status" value="1"/>
</dbReference>
<reference evidence="13 14" key="1">
    <citation type="submission" date="2019-05" db="EMBL/GenBank/DDBJ databases">
        <title>Genome sequences of Thalassotalea litorea 1K03283.</title>
        <authorList>
            <person name="Zhang D."/>
        </authorList>
    </citation>
    <scope>NUCLEOTIDE SEQUENCE [LARGE SCALE GENOMIC DNA]</scope>
    <source>
        <strain evidence="13 14">MCCC 1K03283</strain>
    </source>
</reference>
<keyword evidence="4 8" id="KW-0812">Transmembrane</keyword>
<comment type="caution">
    <text evidence="13">The sequence shown here is derived from an EMBL/GenBank/DDBJ whole genome shotgun (WGS) entry which is preliminary data.</text>
</comment>
<dbReference type="Gene3D" id="2.40.170.20">
    <property type="entry name" value="TonB-dependent receptor, beta-barrel domain"/>
    <property type="match status" value="1"/>
</dbReference>
<evidence type="ECO:0000256" key="10">
    <source>
        <dbReference type="SAM" id="SignalP"/>
    </source>
</evidence>
<keyword evidence="5 9" id="KW-0798">TonB box</keyword>
<comment type="subcellular location">
    <subcellularLocation>
        <location evidence="1 8">Cell outer membrane</location>
        <topology evidence="1 8">Multi-pass membrane protein</topology>
    </subcellularLocation>
</comment>
<feature type="domain" description="TonB-dependent receptor-like beta-barrel" evidence="11">
    <location>
        <begin position="344"/>
        <end position="891"/>
    </location>
</feature>
<protein>
    <submittedName>
        <fullName evidence="13">TonB-dependent receptor</fullName>
    </submittedName>
</protein>
<dbReference type="InterPro" id="IPR000531">
    <property type="entry name" value="Beta-barrel_TonB"/>
</dbReference>
<dbReference type="SUPFAM" id="SSF56935">
    <property type="entry name" value="Porins"/>
    <property type="match status" value="1"/>
</dbReference>
<dbReference type="InterPro" id="IPR036942">
    <property type="entry name" value="Beta-barrel_TonB_sf"/>
</dbReference>
<evidence type="ECO:0000313" key="13">
    <source>
        <dbReference type="EMBL" id="TLU66386.1"/>
    </source>
</evidence>
<dbReference type="InterPro" id="IPR010104">
    <property type="entry name" value="TonB_rcpt_bac"/>
</dbReference>
<dbReference type="InterPro" id="IPR012910">
    <property type="entry name" value="Plug_dom"/>
</dbReference>
<gene>
    <name evidence="13" type="ORF">FE810_06765</name>
</gene>
<evidence type="ECO:0000256" key="8">
    <source>
        <dbReference type="PROSITE-ProRule" id="PRU01360"/>
    </source>
</evidence>
<keyword evidence="14" id="KW-1185">Reference proteome</keyword>
<evidence type="ECO:0000256" key="5">
    <source>
        <dbReference type="ARBA" id="ARBA00023077"/>
    </source>
</evidence>
<evidence type="ECO:0000256" key="2">
    <source>
        <dbReference type="ARBA" id="ARBA00022448"/>
    </source>
</evidence>
<evidence type="ECO:0000256" key="4">
    <source>
        <dbReference type="ARBA" id="ARBA00022692"/>
    </source>
</evidence>